<dbReference type="InterPro" id="IPR008475">
    <property type="entry name" value="PLipase_C_C"/>
</dbReference>
<accession>A0ABP3UVS9</accession>
<dbReference type="EC" id="3.1.4.3" evidence="2"/>
<dbReference type="InterPro" id="IPR017850">
    <property type="entry name" value="Alkaline_phosphatase_core_sf"/>
</dbReference>
<organism evidence="6 7">
    <name type="scientific">Ideonella azotifigens</name>
    <dbReference type="NCBI Taxonomy" id="513160"/>
    <lineage>
        <taxon>Bacteria</taxon>
        <taxon>Pseudomonadati</taxon>
        <taxon>Pseudomonadota</taxon>
        <taxon>Betaproteobacteria</taxon>
        <taxon>Burkholderiales</taxon>
        <taxon>Sphaerotilaceae</taxon>
        <taxon>Ideonella</taxon>
    </lineage>
</organism>
<dbReference type="PANTHER" id="PTHR31956">
    <property type="entry name" value="NON-SPECIFIC PHOSPHOLIPASE C4-RELATED"/>
    <property type="match status" value="1"/>
</dbReference>
<dbReference type="PROSITE" id="PS51318">
    <property type="entry name" value="TAT"/>
    <property type="match status" value="1"/>
</dbReference>
<evidence type="ECO:0000256" key="3">
    <source>
        <dbReference type="ARBA" id="ARBA00022801"/>
    </source>
</evidence>
<dbReference type="Gene3D" id="3.40.720.10">
    <property type="entry name" value="Alkaline Phosphatase, subunit A"/>
    <property type="match status" value="1"/>
</dbReference>
<dbReference type="NCBIfam" id="TIGR03396">
    <property type="entry name" value="PC_PLC"/>
    <property type="match status" value="1"/>
</dbReference>
<feature type="domain" description="Bacterial phospholipase C C-terminal" evidence="5">
    <location>
        <begin position="618"/>
        <end position="700"/>
    </location>
</feature>
<evidence type="ECO:0000313" key="7">
    <source>
        <dbReference type="Proteomes" id="UP001500279"/>
    </source>
</evidence>
<feature type="domain" description="Bacterial phospholipase C C-terminal" evidence="5">
    <location>
        <begin position="520"/>
        <end position="608"/>
    </location>
</feature>
<dbReference type="Pfam" id="PF04185">
    <property type="entry name" value="Phosphoesterase"/>
    <property type="match status" value="1"/>
</dbReference>
<dbReference type="PANTHER" id="PTHR31956:SF36">
    <property type="entry name" value="NON-HEMOLYTIC PHOSPHOLIPASE C"/>
    <property type="match status" value="1"/>
</dbReference>
<dbReference type="Proteomes" id="UP001500279">
    <property type="component" value="Unassembled WGS sequence"/>
</dbReference>
<name>A0ABP3UVS9_9BURK</name>
<keyword evidence="3" id="KW-0378">Hydrolase</keyword>
<proteinExistence type="inferred from homology"/>
<protein>
    <recommendedName>
        <fullName evidence="2">phospholipase C</fullName>
        <ecNumber evidence="2">3.1.4.3</ecNumber>
    </recommendedName>
</protein>
<dbReference type="Pfam" id="PF05506">
    <property type="entry name" value="PLipase_C_C"/>
    <property type="match status" value="2"/>
</dbReference>
<dbReference type="InterPro" id="IPR006311">
    <property type="entry name" value="TAT_signal"/>
</dbReference>
<evidence type="ECO:0000313" key="6">
    <source>
        <dbReference type="EMBL" id="GAA0743495.1"/>
    </source>
</evidence>
<evidence type="ECO:0000256" key="2">
    <source>
        <dbReference type="ARBA" id="ARBA00012018"/>
    </source>
</evidence>
<dbReference type="InterPro" id="IPR017767">
    <property type="entry name" value="PC-PLC"/>
</dbReference>
<evidence type="ECO:0000256" key="1">
    <source>
        <dbReference type="ARBA" id="ARBA00009717"/>
    </source>
</evidence>
<comment type="caution">
    <text evidence="6">The sequence shown here is derived from an EMBL/GenBank/DDBJ whole genome shotgun (WGS) entry which is preliminary data.</text>
</comment>
<keyword evidence="7" id="KW-1185">Reference proteome</keyword>
<gene>
    <name evidence="6" type="ORF">GCM10009107_08090</name>
</gene>
<dbReference type="EMBL" id="BAAAEW010000004">
    <property type="protein sequence ID" value="GAA0743495.1"/>
    <property type="molecule type" value="Genomic_DNA"/>
</dbReference>
<feature type="region of interest" description="Disordered" evidence="4">
    <location>
        <begin position="362"/>
        <end position="381"/>
    </location>
</feature>
<dbReference type="RefSeq" id="WP_141290680.1">
    <property type="nucleotide sequence ID" value="NZ_BAAAEW010000004.1"/>
</dbReference>
<dbReference type="InterPro" id="IPR007312">
    <property type="entry name" value="Phosphoesterase"/>
</dbReference>
<comment type="similarity">
    <text evidence="1">Belongs to the bacterial phospholipase C family.</text>
</comment>
<evidence type="ECO:0000259" key="5">
    <source>
        <dbReference type="Pfam" id="PF05506"/>
    </source>
</evidence>
<evidence type="ECO:0000256" key="4">
    <source>
        <dbReference type="SAM" id="MobiDB-lite"/>
    </source>
</evidence>
<reference evidence="7" key="1">
    <citation type="journal article" date="2019" name="Int. J. Syst. Evol. Microbiol.">
        <title>The Global Catalogue of Microorganisms (GCM) 10K type strain sequencing project: providing services to taxonomists for standard genome sequencing and annotation.</title>
        <authorList>
            <consortium name="The Broad Institute Genomics Platform"/>
            <consortium name="The Broad Institute Genome Sequencing Center for Infectious Disease"/>
            <person name="Wu L."/>
            <person name="Ma J."/>
        </authorList>
    </citation>
    <scope>NUCLEOTIDE SEQUENCE [LARGE SCALE GENOMIC DNA]</scope>
    <source>
        <strain evidence="7">JCM 15503</strain>
    </source>
</reference>
<sequence>MSAVDRRQFLQTAAAAAASAGVPAAIARALAIPAHNATRSVQDVQHVVILMQENRSFDHYFGLLPGVRGYGDRFTIPLPGGKTVWQQSNGVRTVMPYHLDSSIGNAQRDGGNPHSWHDAQGAWGDGRLSHWPLFKTNNAMGYYAEAEVPFQYALANAFTVCDAYHCSLHGGTNPNRLFLWTGSNGAQPAGVAVVVNEWDGMEAPTSGYQWTTYPERLQQAGVSWKLYQNLPDNFTDNPLAGFVPYRQANLDVGNQPDGSPYPAYTTAMDALNPLAKGTTNTMPDGGFLQALRDDIAAGALPQVSWIVAPATYSEHPSPSCPAQGAWYVEEALNALTANPDVWSKTVLLVMFDENDGFFDHLPPPGAPSLNADGSEAGASTVDVSAERFTQPAPPGSKGQPRPDKGVFGMGPRVPMMAISPWSRGGWVNSQVFDHTSVLRFLEARFGVAESNISPWRRTVAGDLMSVFNFFDPNTEQPPQMTLLTKAGVDALRVQQEALPKVPVPSEASQTAPVQPAGVKPSRALPYALAVQASLVTGSSPSLSLKFVNNGSAGAVFHVYDRLHLTRRPRRYTVGAGLSLSGSWLLAKDKGQYDLWVLGPNGFHRQFSGTTSASAAPVVNVKAKPQGQSLQVHLSNPGSSACTVVVLPLAYRQDGPWSVVLPAGGEQTWLLDLSAAQGWYDLQFTVSGQPVTTWTRRAAGRLETGAHSISDPAMGALALR</sequence>